<dbReference type="PROSITE" id="PS51257">
    <property type="entry name" value="PROKAR_LIPOPROTEIN"/>
    <property type="match status" value="1"/>
</dbReference>
<keyword evidence="1" id="KW-1133">Transmembrane helix</keyword>
<evidence type="ECO:0000256" key="1">
    <source>
        <dbReference type="SAM" id="Phobius"/>
    </source>
</evidence>
<reference evidence="2" key="1">
    <citation type="submission" date="2021-07" db="EMBL/GenBank/DDBJ databases">
        <title>Genome Resource of American Ginseng Black Spot Pathogen Alternaria panax.</title>
        <authorList>
            <person name="Qiu C."/>
            <person name="Wang W."/>
            <person name="Liu Z."/>
        </authorList>
    </citation>
    <scope>NUCLEOTIDE SEQUENCE</scope>
    <source>
        <strain evidence="2">BNCC115425</strain>
    </source>
</reference>
<evidence type="ECO:0000313" key="3">
    <source>
        <dbReference type="Proteomes" id="UP001199106"/>
    </source>
</evidence>
<dbReference type="AlphaFoldDB" id="A0AAD4IBN8"/>
<evidence type="ECO:0008006" key="4">
    <source>
        <dbReference type="Google" id="ProtNLM"/>
    </source>
</evidence>
<dbReference type="Proteomes" id="UP001199106">
    <property type="component" value="Unassembled WGS sequence"/>
</dbReference>
<accession>A0AAD4IBN8</accession>
<sequence>MPPLNRSLRRYRDTIRLVFGIVTLILGFSAFLGCTVLDLIFPSASEATHALDLEILKTTIFYGSSKKTHEAHILTFHAFYDEHFSYKTDFLRTPIVRGGLNKLLHLQSLIINELQEPIEQQIEWILYFDPAVILANPHIPLHHFLPPITDVETFKRLSIIATKSGSNYLNTSVFFIRVSGNSLRILNEAMERIYNAPYVEGYENEDNDGGLPSAALQDVLHGEHHRDKTLAMDDEHSQMFPEKADIHRFWHTASEARRVLDEAKEKGHTSEQGIWWEAVKEVKEWVELRAWDIDELGGRVEMLRIGINDD</sequence>
<gene>
    <name evidence="2" type="ORF">G6011_10329</name>
</gene>
<comment type="caution">
    <text evidence="2">The sequence shown here is derived from an EMBL/GenBank/DDBJ whole genome shotgun (WGS) entry which is preliminary data.</text>
</comment>
<dbReference type="EMBL" id="JAANER010000003">
    <property type="protein sequence ID" value="KAG9191595.1"/>
    <property type="molecule type" value="Genomic_DNA"/>
</dbReference>
<feature type="transmembrane region" description="Helical" evidence="1">
    <location>
        <begin position="17"/>
        <end position="41"/>
    </location>
</feature>
<organism evidence="2 3">
    <name type="scientific">Alternaria panax</name>
    <dbReference type="NCBI Taxonomy" id="48097"/>
    <lineage>
        <taxon>Eukaryota</taxon>
        <taxon>Fungi</taxon>
        <taxon>Dikarya</taxon>
        <taxon>Ascomycota</taxon>
        <taxon>Pezizomycotina</taxon>
        <taxon>Dothideomycetes</taxon>
        <taxon>Pleosporomycetidae</taxon>
        <taxon>Pleosporales</taxon>
        <taxon>Pleosporineae</taxon>
        <taxon>Pleosporaceae</taxon>
        <taxon>Alternaria</taxon>
        <taxon>Alternaria sect. Panax</taxon>
    </lineage>
</organism>
<keyword evidence="1" id="KW-0812">Transmembrane</keyword>
<evidence type="ECO:0000313" key="2">
    <source>
        <dbReference type="EMBL" id="KAG9191595.1"/>
    </source>
</evidence>
<proteinExistence type="predicted"/>
<keyword evidence="3" id="KW-1185">Reference proteome</keyword>
<protein>
    <recommendedName>
        <fullName evidence="4">Glycosyltransferase family 34 protein</fullName>
    </recommendedName>
</protein>
<keyword evidence="1" id="KW-0472">Membrane</keyword>
<name>A0AAD4IBN8_9PLEO</name>